<evidence type="ECO:0000313" key="2">
    <source>
        <dbReference type="EMBL" id="GAT56078.1"/>
    </source>
</evidence>
<gene>
    <name evidence="2" type="ORF">MCHLO_12775</name>
</gene>
<evidence type="ECO:0000313" key="3">
    <source>
        <dbReference type="Proteomes" id="UP000815677"/>
    </source>
</evidence>
<proteinExistence type="predicted"/>
<keyword evidence="3" id="KW-1185">Reference proteome</keyword>
<sequence length="493" mass="52857">MSQWSASPDRIPPSFIDQLTPQPEIPVFFAGSEASRPIVDVLPVNGAFRTVLDILSNDRVLELEDAAMTRVENITLGADEKCEHPDVDRSLCDLHSLGNDKGQATLRMKDTFSCILLRSTVDLDAGEHLRGLLSHVMDVSNHGKEVHIPSFTYSNYGGLIAGVIIRPEKMCYERAVCIRHSRDLQSRATAVLGGRTELQRRFAFAQAFTPLSRRNSIISVLPNGLCWQFYLVQKSGQPCAPFAYDYEATPLLDLVNERHALAIVKLVCASTTMLVFIPAVVVPMLALVVRASPALVPTRTIVQAPLRPRQTNTTEPNFPSTPSSCGVCQDNYNSIGYCIELVPVMVNSSQIIKNPGSFVDVITCACEDPFHSSYAACVDCFDQTGQQGFLQTDDPDDVITGINKVCALEAALFGAGDSSSIIPPDETSSPSDTATTPTTTPAATTPAQVTNTAGTDTAAASSPSSSNAVSPSLRRPASSSSLILGVLALLLAA</sequence>
<dbReference type="EMBL" id="DF849236">
    <property type="protein sequence ID" value="GAT56078.1"/>
    <property type="molecule type" value="Genomic_DNA"/>
</dbReference>
<dbReference type="Proteomes" id="UP000815677">
    <property type="component" value="Unassembled WGS sequence"/>
</dbReference>
<evidence type="ECO:0000256" key="1">
    <source>
        <dbReference type="SAM" id="MobiDB-lite"/>
    </source>
</evidence>
<protein>
    <submittedName>
        <fullName evidence="2">Uncharacterized protein</fullName>
    </submittedName>
</protein>
<name>A0ABQ0LYF1_MYCCL</name>
<feature type="region of interest" description="Disordered" evidence="1">
    <location>
        <begin position="418"/>
        <end position="475"/>
    </location>
</feature>
<reference evidence="2" key="1">
    <citation type="submission" date="2014-09" db="EMBL/GenBank/DDBJ databases">
        <title>Genome sequence of the luminous mushroom Mycena chlorophos for searching fungal bioluminescence genes.</title>
        <authorList>
            <person name="Tanaka Y."/>
            <person name="Kasuga D."/>
            <person name="Oba Y."/>
            <person name="Hase S."/>
            <person name="Sato K."/>
            <person name="Oba Y."/>
            <person name="Sakakibara Y."/>
        </authorList>
    </citation>
    <scope>NUCLEOTIDE SEQUENCE</scope>
</reference>
<organism evidence="2 3">
    <name type="scientific">Mycena chlorophos</name>
    <name type="common">Agaric fungus</name>
    <name type="synonym">Agaricus chlorophos</name>
    <dbReference type="NCBI Taxonomy" id="658473"/>
    <lineage>
        <taxon>Eukaryota</taxon>
        <taxon>Fungi</taxon>
        <taxon>Dikarya</taxon>
        <taxon>Basidiomycota</taxon>
        <taxon>Agaricomycotina</taxon>
        <taxon>Agaricomycetes</taxon>
        <taxon>Agaricomycetidae</taxon>
        <taxon>Agaricales</taxon>
        <taxon>Marasmiineae</taxon>
        <taxon>Mycenaceae</taxon>
        <taxon>Mycena</taxon>
    </lineage>
</organism>
<accession>A0ABQ0LYF1</accession>